<keyword evidence="1 2" id="KW-0238">DNA-binding</keyword>
<dbReference type="PROSITE" id="PS50977">
    <property type="entry name" value="HTH_TETR_2"/>
    <property type="match status" value="1"/>
</dbReference>
<protein>
    <submittedName>
        <fullName evidence="4">TetR family transcriptional regulator</fullName>
    </submittedName>
</protein>
<dbReference type="InterPro" id="IPR009057">
    <property type="entry name" value="Homeodomain-like_sf"/>
</dbReference>
<dbReference type="Gene3D" id="1.10.357.10">
    <property type="entry name" value="Tetracycline Repressor, domain 2"/>
    <property type="match status" value="1"/>
</dbReference>
<keyword evidence="5" id="KW-1185">Reference proteome</keyword>
<evidence type="ECO:0000313" key="5">
    <source>
        <dbReference type="Proteomes" id="UP000228945"/>
    </source>
</evidence>
<dbReference type="Pfam" id="PF14246">
    <property type="entry name" value="TetR_C_7"/>
    <property type="match status" value="1"/>
</dbReference>
<comment type="caution">
    <text evidence="2">Lacks conserved residue(s) required for the propagation of feature annotation.</text>
</comment>
<dbReference type="GO" id="GO:0003700">
    <property type="term" value="F:DNA-binding transcription factor activity"/>
    <property type="evidence" value="ECO:0007669"/>
    <property type="project" value="TreeGrafter"/>
</dbReference>
<dbReference type="Gene3D" id="1.10.10.60">
    <property type="entry name" value="Homeodomain-like"/>
    <property type="match status" value="1"/>
</dbReference>
<dbReference type="SUPFAM" id="SSF46689">
    <property type="entry name" value="Homeodomain-like"/>
    <property type="match status" value="1"/>
</dbReference>
<dbReference type="PANTHER" id="PTHR30055">
    <property type="entry name" value="HTH-TYPE TRANSCRIPTIONAL REGULATOR RUTR"/>
    <property type="match status" value="1"/>
</dbReference>
<dbReference type="InterPro" id="IPR001647">
    <property type="entry name" value="HTH_TetR"/>
</dbReference>
<dbReference type="EMBL" id="CP024201">
    <property type="protein sequence ID" value="ATQ45000.1"/>
    <property type="molecule type" value="Genomic_DNA"/>
</dbReference>
<dbReference type="InterPro" id="IPR050109">
    <property type="entry name" value="HTH-type_TetR-like_transc_reg"/>
</dbReference>
<accession>A0A2D2B403</accession>
<evidence type="ECO:0000259" key="3">
    <source>
        <dbReference type="PROSITE" id="PS50977"/>
    </source>
</evidence>
<dbReference type="InterPro" id="IPR036271">
    <property type="entry name" value="Tet_transcr_reg_TetR-rel_C_sf"/>
</dbReference>
<feature type="domain" description="HTH tetR-type" evidence="3">
    <location>
        <begin position="1"/>
        <end position="37"/>
    </location>
</feature>
<reference evidence="4 5" key="1">
    <citation type="submission" date="2017-10" db="EMBL/GenBank/DDBJ databases">
        <title>Genome sequence of Caulobacter mirabilis FWC38.</title>
        <authorList>
            <person name="Fiebig A."/>
            <person name="Crosson S."/>
        </authorList>
    </citation>
    <scope>NUCLEOTIDE SEQUENCE [LARGE SCALE GENOMIC DNA]</scope>
    <source>
        <strain evidence="4 5">FWC 38</strain>
    </source>
</reference>
<dbReference type="AlphaFoldDB" id="A0A2D2B403"/>
<dbReference type="Proteomes" id="UP000228945">
    <property type="component" value="Chromosome"/>
</dbReference>
<dbReference type="PANTHER" id="PTHR30055:SF146">
    <property type="entry name" value="HTH-TYPE TRANSCRIPTIONAL DUAL REGULATOR CECR"/>
    <property type="match status" value="1"/>
</dbReference>
<evidence type="ECO:0000256" key="2">
    <source>
        <dbReference type="PROSITE-ProRule" id="PRU00335"/>
    </source>
</evidence>
<dbReference type="Pfam" id="PF00440">
    <property type="entry name" value="TetR_N"/>
    <property type="match status" value="1"/>
</dbReference>
<dbReference type="KEGG" id="cmb:CSW64_13245"/>
<evidence type="ECO:0000256" key="1">
    <source>
        <dbReference type="ARBA" id="ARBA00023125"/>
    </source>
</evidence>
<sequence length="171" mass="19475">MSTIAARLGGSKGTLYNYFRSKEELFQAVMQRQCSARAETLFDIEHEEGSLRARLEHYARSFLKLLLEPDAMALNRLVVGESERFPEIGRGFYQLGPRVIMTRMAAVFEEMMDQGVLRRADPLVAAQQFKDLAISGVYQPRLWNAIEPPDEATIERQVANAVDTFLRAYRA</sequence>
<proteinExistence type="predicted"/>
<gene>
    <name evidence="4" type="ORF">CSW64_13245</name>
</gene>
<evidence type="ECO:0000313" key="4">
    <source>
        <dbReference type="EMBL" id="ATQ45000.1"/>
    </source>
</evidence>
<organism evidence="4 5">
    <name type="scientific">Caulobacter mirabilis</name>
    <dbReference type="NCBI Taxonomy" id="69666"/>
    <lineage>
        <taxon>Bacteria</taxon>
        <taxon>Pseudomonadati</taxon>
        <taxon>Pseudomonadota</taxon>
        <taxon>Alphaproteobacteria</taxon>
        <taxon>Caulobacterales</taxon>
        <taxon>Caulobacteraceae</taxon>
        <taxon>Caulobacter</taxon>
    </lineage>
</organism>
<dbReference type="GO" id="GO:0000976">
    <property type="term" value="F:transcription cis-regulatory region binding"/>
    <property type="evidence" value="ECO:0007669"/>
    <property type="project" value="TreeGrafter"/>
</dbReference>
<name>A0A2D2B403_9CAUL</name>
<dbReference type="SUPFAM" id="SSF48498">
    <property type="entry name" value="Tetracyclin repressor-like, C-terminal domain"/>
    <property type="match status" value="1"/>
</dbReference>
<dbReference type="InterPro" id="IPR039536">
    <property type="entry name" value="TetR_C_Proteobacteria"/>
</dbReference>